<evidence type="ECO:0000313" key="8">
    <source>
        <dbReference type="Proteomes" id="UP000198847"/>
    </source>
</evidence>
<reference evidence="7 8" key="1">
    <citation type="submission" date="2016-10" db="EMBL/GenBank/DDBJ databases">
        <authorList>
            <person name="de Groot N.N."/>
        </authorList>
    </citation>
    <scope>NUCLEOTIDE SEQUENCE [LARGE SCALE GENOMIC DNA]</scope>
    <source>
        <strain evidence="7 8">DSM 13305</strain>
    </source>
</reference>
<dbReference type="Pfam" id="PF01078">
    <property type="entry name" value="Mg_chelatase"/>
    <property type="match status" value="1"/>
</dbReference>
<dbReference type="RefSeq" id="WP_091751288.1">
    <property type="nucleotide sequence ID" value="NZ_FODY01000031.1"/>
</dbReference>
<dbReference type="CDD" id="cd00009">
    <property type="entry name" value="AAA"/>
    <property type="match status" value="1"/>
</dbReference>
<name>A0A1H8XW15_9FIRM</name>
<dbReference type="PANTHER" id="PTHR32039:SF9">
    <property type="entry name" value="MAGNESIUM-CHELATASE SUBUNIT CHLI-2, CHLOROPLASTIC"/>
    <property type="match status" value="1"/>
</dbReference>
<evidence type="ECO:0000313" key="7">
    <source>
        <dbReference type="EMBL" id="SEP44016.1"/>
    </source>
</evidence>
<dbReference type="OrthoDB" id="9775079at2"/>
<feature type="compositionally biased region" description="Polar residues" evidence="5">
    <location>
        <begin position="376"/>
        <end position="386"/>
    </location>
</feature>
<dbReference type="InterPro" id="IPR027417">
    <property type="entry name" value="P-loop_NTPase"/>
</dbReference>
<dbReference type="AlphaFoldDB" id="A0A1H8XW15"/>
<dbReference type="PANTHER" id="PTHR32039">
    <property type="entry name" value="MAGNESIUM-CHELATASE SUBUNIT CHLI"/>
    <property type="match status" value="1"/>
</dbReference>
<dbReference type="Gene3D" id="1.10.8.80">
    <property type="entry name" value="Magnesium chelatase subunit I, C-Terminal domain"/>
    <property type="match status" value="1"/>
</dbReference>
<feature type="compositionally biased region" description="Polar residues" evidence="5">
    <location>
        <begin position="423"/>
        <end position="434"/>
    </location>
</feature>
<accession>A0A1H8XW15</accession>
<keyword evidence="2" id="KW-0547">Nucleotide-binding</keyword>
<dbReference type="SUPFAM" id="SSF52540">
    <property type="entry name" value="P-loop containing nucleoside triphosphate hydrolases"/>
    <property type="match status" value="1"/>
</dbReference>
<dbReference type="EMBL" id="FODY01000031">
    <property type="protein sequence ID" value="SEP44016.1"/>
    <property type="molecule type" value="Genomic_DNA"/>
</dbReference>
<dbReference type="InterPro" id="IPR000523">
    <property type="entry name" value="Mg_chelatse_chII-like_cat_dom"/>
</dbReference>
<evidence type="ECO:0000256" key="2">
    <source>
        <dbReference type="ARBA" id="ARBA00022741"/>
    </source>
</evidence>
<evidence type="ECO:0000256" key="5">
    <source>
        <dbReference type="SAM" id="MobiDB-lite"/>
    </source>
</evidence>
<proteinExistence type="inferred from homology"/>
<protein>
    <recommendedName>
        <fullName evidence="4">Mg-protoporphyrin IX chelatase</fullName>
    </recommendedName>
</protein>
<comment type="similarity">
    <text evidence="1">Belongs to the Mg-chelatase subunits D/I family.</text>
</comment>
<dbReference type="STRING" id="112903.SAMN04490178_13133"/>
<organism evidence="7 8">
    <name type="scientific">Propionispora vibrioides</name>
    <dbReference type="NCBI Taxonomy" id="112903"/>
    <lineage>
        <taxon>Bacteria</taxon>
        <taxon>Bacillati</taxon>
        <taxon>Bacillota</taxon>
        <taxon>Negativicutes</taxon>
        <taxon>Selenomonadales</taxon>
        <taxon>Sporomusaceae</taxon>
        <taxon>Propionispora</taxon>
    </lineage>
</organism>
<dbReference type="SMART" id="SM00382">
    <property type="entry name" value="AAA"/>
    <property type="match status" value="1"/>
</dbReference>
<dbReference type="Proteomes" id="UP000198847">
    <property type="component" value="Unassembled WGS sequence"/>
</dbReference>
<keyword evidence="8" id="KW-1185">Reference proteome</keyword>
<feature type="domain" description="AAA+ ATPase" evidence="6">
    <location>
        <begin position="31"/>
        <end position="225"/>
    </location>
</feature>
<gene>
    <name evidence="7" type="ORF">SAMN04490178_13133</name>
</gene>
<evidence type="ECO:0000256" key="4">
    <source>
        <dbReference type="ARBA" id="ARBA00030759"/>
    </source>
</evidence>
<evidence type="ECO:0000256" key="1">
    <source>
        <dbReference type="ARBA" id="ARBA00005799"/>
    </source>
</evidence>
<evidence type="ECO:0000256" key="3">
    <source>
        <dbReference type="ARBA" id="ARBA00022840"/>
    </source>
</evidence>
<feature type="region of interest" description="Disordered" evidence="5">
    <location>
        <begin position="374"/>
        <end position="434"/>
    </location>
</feature>
<evidence type="ECO:0000259" key="6">
    <source>
        <dbReference type="SMART" id="SM00382"/>
    </source>
</evidence>
<dbReference type="Pfam" id="PF17863">
    <property type="entry name" value="AAA_lid_2"/>
    <property type="match status" value="1"/>
</dbReference>
<keyword evidence="3" id="KW-0067">ATP-binding</keyword>
<sequence>MRSYYDLISHEGNRSLFTAIELSIASQVNRIPLHFHVEGLRGTGKTTIIRAARHILPPILRIKNCCYNCRPEAPHCPEHKGLSPEEIIRLGTELVPRPFLEISHSAKIGTVVGSIDLGKIIDSRHSVAALLPGTVPRAHRGIIFIDEINRLADTSPELVDVLLDMMGTKPGRVQIEETGLPTVELPVTASIWAASNPDEDPGPLQQIRKQLSDRFDLRVQMERPLQSQTVRRILMQPRQKDILGVKSRELAVSDMKNVVFPSDILDVLAAIYIDFEIESIRAVEALELSATLLALRNGRKTVTLDDVADVVPLVFGHRLDPVTIERIQQYVKRLALQNGWEADTADHPGNPVMAERSKEKNSWLKRLWQSACKKFSNGNGSPASSGKTREQGEGQSLEGPSARPAATEMVAPPKQAIPLEQLPSDQLVSVDSEP</sequence>
<dbReference type="InterPro" id="IPR003593">
    <property type="entry name" value="AAA+_ATPase"/>
</dbReference>
<dbReference type="Gene3D" id="3.40.50.300">
    <property type="entry name" value="P-loop containing nucleotide triphosphate hydrolases"/>
    <property type="match status" value="1"/>
</dbReference>
<dbReference type="GO" id="GO:0005524">
    <property type="term" value="F:ATP binding"/>
    <property type="evidence" value="ECO:0007669"/>
    <property type="project" value="UniProtKB-KW"/>
</dbReference>
<dbReference type="InterPro" id="IPR045006">
    <property type="entry name" value="CHLI-like"/>
</dbReference>
<dbReference type="InterPro" id="IPR041628">
    <property type="entry name" value="ChlI/MoxR_AAA_lid"/>
</dbReference>